<dbReference type="GeneID" id="98615508"/>
<gene>
    <name evidence="2" type="ordered locus">Sde_3914</name>
</gene>
<reference evidence="2 3" key="1">
    <citation type="journal article" date="2008" name="PLoS Genet.">
        <title>Complete genome sequence of the complex carbohydrate-degrading marine bacterium, Saccharophagus degradans strain 2-40 T.</title>
        <authorList>
            <person name="Weiner R.M."/>
            <person name="Taylor L.E.II."/>
            <person name="Henrissat B."/>
            <person name="Hauser L."/>
            <person name="Land M."/>
            <person name="Coutinho P.M."/>
            <person name="Rancurel C."/>
            <person name="Saunders E.H."/>
            <person name="Longmire A.G."/>
            <person name="Zhang H."/>
            <person name="Bayer E.A."/>
            <person name="Gilbert H.J."/>
            <person name="Larimer F."/>
            <person name="Zhulin I.B."/>
            <person name="Ekborg N.A."/>
            <person name="Lamed R."/>
            <person name="Richardson P.M."/>
            <person name="Borovok I."/>
            <person name="Hutcheson S."/>
        </authorList>
    </citation>
    <scope>NUCLEOTIDE SEQUENCE [LARGE SCALE GENOMIC DNA]</scope>
    <source>
        <strain evidence="3">2-40 / ATCC 43961 / DSM 17024</strain>
    </source>
</reference>
<protein>
    <submittedName>
        <fullName evidence="2">Uncharacterized protein</fullName>
    </submittedName>
</protein>
<dbReference type="RefSeq" id="WP_011470384.1">
    <property type="nucleotide sequence ID" value="NC_007912.1"/>
</dbReference>
<evidence type="ECO:0000313" key="3">
    <source>
        <dbReference type="Proteomes" id="UP000001947"/>
    </source>
</evidence>
<dbReference type="STRING" id="203122.Sde_3914"/>
<dbReference type="KEGG" id="sde:Sde_3914"/>
<evidence type="ECO:0000313" key="2">
    <source>
        <dbReference type="EMBL" id="ABD83169.1"/>
    </source>
</evidence>
<dbReference type="HOGENOM" id="CLU_1395431_0_0_6"/>
<keyword evidence="3" id="KW-1185">Reference proteome</keyword>
<dbReference type="Proteomes" id="UP000001947">
    <property type="component" value="Chromosome"/>
</dbReference>
<accession>Q21DR0</accession>
<evidence type="ECO:0000256" key="1">
    <source>
        <dbReference type="SAM" id="MobiDB-lite"/>
    </source>
</evidence>
<feature type="region of interest" description="Disordered" evidence="1">
    <location>
        <begin position="173"/>
        <end position="195"/>
    </location>
</feature>
<name>Q21DR0_SACD2</name>
<organism evidence="2 3">
    <name type="scientific">Saccharophagus degradans (strain 2-40 / ATCC 43961 / DSM 17024)</name>
    <dbReference type="NCBI Taxonomy" id="203122"/>
    <lineage>
        <taxon>Bacteria</taxon>
        <taxon>Pseudomonadati</taxon>
        <taxon>Pseudomonadota</taxon>
        <taxon>Gammaproteobacteria</taxon>
        <taxon>Cellvibrionales</taxon>
        <taxon>Cellvibrionaceae</taxon>
        <taxon>Saccharophagus</taxon>
    </lineage>
</organism>
<dbReference type="AlphaFoldDB" id="Q21DR0"/>
<dbReference type="EMBL" id="CP000282">
    <property type="protein sequence ID" value="ABD83169.1"/>
    <property type="molecule type" value="Genomic_DNA"/>
</dbReference>
<feature type="region of interest" description="Disordered" evidence="1">
    <location>
        <begin position="35"/>
        <end position="54"/>
    </location>
</feature>
<feature type="compositionally biased region" description="Polar residues" evidence="1">
    <location>
        <begin position="186"/>
        <end position="195"/>
    </location>
</feature>
<sequence>MKPTILKWLARVKLPLIAVGLLAATLLSLNVTAGGEHSQTSTHNHAHTHTKPLGKPSQAVIVQGKSVINMAANSSQTITLKLKVKTKGVDTLSLVAKPDANLVVSLSEQPLAVPVNGHVEVPVTVQTGDNGRYYLMLQPTLHNQTGSLQANAVGVAIQVGPRQAQNKVSATADTAQEAAQPKVHSFTAQETVSEK</sequence>
<proteinExistence type="predicted"/>